<evidence type="ECO:0000256" key="8">
    <source>
        <dbReference type="SAM" id="Coils"/>
    </source>
</evidence>
<keyword evidence="12" id="KW-1185">Reference proteome</keyword>
<evidence type="ECO:0000259" key="9">
    <source>
        <dbReference type="Pfam" id="PF03962"/>
    </source>
</evidence>
<dbReference type="PANTHER" id="PTHR31398:SF0">
    <property type="entry name" value="MEIOTIC NUCLEAR DIVISION PROTEIN 1 HOMOLOG"/>
    <property type="match status" value="1"/>
</dbReference>
<organism evidence="11 12">
    <name type="scientific">Allomyces macrogynus (strain ATCC 38327)</name>
    <name type="common">Allomyces javanicus var. macrogynus</name>
    <dbReference type="NCBI Taxonomy" id="578462"/>
    <lineage>
        <taxon>Eukaryota</taxon>
        <taxon>Fungi</taxon>
        <taxon>Fungi incertae sedis</taxon>
        <taxon>Blastocladiomycota</taxon>
        <taxon>Blastocladiomycetes</taxon>
        <taxon>Blastocladiales</taxon>
        <taxon>Blastocladiaceae</taxon>
        <taxon>Allomyces</taxon>
    </lineage>
</organism>
<evidence type="ECO:0000313" key="11">
    <source>
        <dbReference type="EMBL" id="KNE64515.1"/>
    </source>
</evidence>
<gene>
    <name evidence="11" type="ORF">AMAG_09529</name>
</gene>
<dbReference type="GO" id="GO:0005634">
    <property type="term" value="C:nucleus"/>
    <property type="evidence" value="ECO:0007669"/>
    <property type="project" value="UniProtKB-SubCell"/>
</dbReference>
<keyword evidence="3 8" id="KW-0175">Coiled coil</keyword>
<dbReference type="AlphaFoldDB" id="A0A0L0SQ99"/>
<reference evidence="12" key="2">
    <citation type="submission" date="2009-11" db="EMBL/GenBank/DDBJ databases">
        <title>The Genome Sequence of Allomyces macrogynus strain ATCC 38327.</title>
        <authorList>
            <consortium name="The Broad Institute Genome Sequencing Platform"/>
            <person name="Russ C."/>
            <person name="Cuomo C."/>
            <person name="Shea T."/>
            <person name="Young S.K."/>
            <person name="Zeng Q."/>
            <person name="Koehrsen M."/>
            <person name="Haas B."/>
            <person name="Borodovsky M."/>
            <person name="Guigo R."/>
            <person name="Alvarado L."/>
            <person name="Berlin A."/>
            <person name="Borenstein D."/>
            <person name="Chen Z."/>
            <person name="Engels R."/>
            <person name="Freedman E."/>
            <person name="Gellesch M."/>
            <person name="Goldberg J."/>
            <person name="Griggs A."/>
            <person name="Gujja S."/>
            <person name="Heiman D."/>
            <person name="Hepburn T."/>
            <person name="Howarth C."/>
            <person name="Jen D."/>
            <person name="Larson L."/>
            <person name="Lewis B."/>
            <person name="Mehta T."/>
            <person name="Park D."/>
            <person name="Pearson M."/>
            <person name="Roberts A."/>
            <person name="Saif S."/>
            <person name="Shenoy N."/>
            <person name="Sisk P."/>
            <person name="Stolte C."/>
            <person name="Sykes S."/>
            <person name="Walk T."/>
            <person name="White J."/>
            <person name="Yandava C."/>
            <person name="Burger G."/>
            <person name="Gray M.W."/>
            <person name="Holland P.W.H."/>
            <person name="King N."/>
            <person name="Lang F.B.F."/>
            <person name="Roger A.J."/>
            <person name="Ruiz-Trillo I."/>
            <person name="Lander E."/>
            <person name="Nusbaum C."/>
        </authorList>
    </citation>
    <scope>NUCLEOTIDE SEQUENCE [LARGE SCALE GENOMIC DNA]</scope>
    <source>
        <strain evidence="12">ATCC 38327</strain>
    </source>
</reference>
<evidence type="ECO:0000256" key="3">
    <source>
        <dbReference type="ARBA" id="ARBA00023054"/>
    </source>
</evidence>
<evidence type="ECO:0000256" key="7">
    <source>
        <dbReference type="PIRNR" id="PIRNR026991"/>
    </source>
</evidence>
<feature type="domain" description="Mnd1 HTH" evidence="9">
    <location>
        <begin position="14"/>
        <end position="73"/>
    </location>
</feature>
<dbReference type="eggNOG" id="KOG3433">
    <property type="taxonomic scope" value="Eukaryota"/>
</dbReference>
<comment type="subcellular location">
    <subcellularLocation>
        <location evidence="1 7">Nucleus</location>
    </subcellularLocation>
</comment>
<dbReference type="InterPro" id="IPR005647">
    <property type="entry name" value="Mnd1"/>
</dbReference>
<dbReference type="VEuPathDB" id="FungiDB:AMAG_09529"/>
<dbReference type="Gene3D" id="1.10.10.10">
    <property type="entry name" value="Winged helix-like DNA-binding domain superfamily/Winged helix DNA-binding domain"/>
    <property type="match status" value="1"/>
</dbReference>
<feature type="domain" description="Leucine zipper with capping helix" evidence="10">
    <location>
        <begin position="151"/>
        <end position="201"/>
    </location>
</feature>
<proteinExistence type="inferred from homology"/>
<keyword evidence="4" id="KW-0233">DNA recombination</keyword>
<dbReference type="OMA" id="ECYGDEY"/>
<comment type="similarity">
    <text evidence="2 7">Belongs to the MND1 family.</text>
</comment>
<dbReference type="STRING" id="578462.A0A0L0SQ99"/>
<evidence type="ECO:0000256" key="4">
    <source>
        <dbReference type="ARBA" id="ARBA00023172"/>
    </source>
</evidence>
<reference evidence="11 12" key="1">
    <citation type="submission" date="2009-11" db="EMBL/GenBank/DDBJ databases">
        <title>Annotation of Allomyces macrogynus ATCC 38327.</title>
        <authorList>
            <consortium name="The Broad Institute Genome Sequencing Platform"/>
            <person name="Russ C."/>
            <person name="Cuomo C."/>
            <person name="Burger G."/>
            <person name="Gray M.W."/>
            <person name="Holland P.W.H."/>
            <person name="King N."/>
            <person name="Lang F.B.F."/>
            <person name="Roger A.J."/>
            <person name="Ruiz-Trillo I."/>
            <person name="Young S.K."/>
            <person name="Zeng Q."/>
            <person name="Gargeya S."/>
            <person name="Fitzgerald M."/>
            <person name="Haas B."/>
            <person name="Abouelleil A."/>
            <person name="Alvarado L."/>
            <person name="Arachchi H.M."/>
            <person name="Berlin A."/>
            <person name="Chapman S.B."/>
            <person name="Gearin G."/>
            <person name="Goldberg J."/>
            <person name="Griggs A."/>
            <person name="Gujja S."/>
            <person name="Hansen M."/>
            <person name="Heiman D."/>
            <person name="Howarth C."/>
            <person name="Larimer J."/>
            <person name="Lui A."/>
            <person name="MacDonald P.J.P."/>
            <person name="McCowen C."/>
            <person name="Montmayeur A."/>
            <person name="Murphy C."/>
            <person name="Neiman D."/>
            <person name="Pearson M."/>
            <person name="Priest M."/>
            <person name="Roberts A."/>
            <person name="Saif S."/>
            <person name="Shea T."/>
            <person name="Sisk P."/>
            <person name="Stolte C."/>
            <person name="Sykes S."/>
            <person name="Wortman J."/>
            <person name="Nusbaum C."/>
            <person name="Birren B."/>
        </authorList>
    </citation>
    <scope>NUCLEOTIDE SEQUENCE [LARGE SCALE GENOMIC DNA]</scope>
    <source>
        <strain evidence="11 12">ATCC 38327</strain>
    </source>
</reference>
<dbReference type="PIRSF" id="PIRSF026991">
    <property type="entry name" value="Mnd1"/>
    <property type="match status" value="1"/>
</dbReference>
<evidence type="ECO:0000313" key="12">
    <source>
        <dbReference type="Proteomes" id="UP000054350"/>
    </source>
</evidence>
<evidence type="ECO:0000259" key="10">
    <source>
        <dbReference type="Pfam" id="PF18517"/>
    </source>
</evidence>
<protein>
    <recommendedName>
        <fullName evidence="7">Meiotic nuclear division protein 1</fullName>
    </recommendedName>
</protein>
<dbReference type="InterPro" id="IPR040453">
    <property type="entry name" value="Mnd1_HTH"/>
</dbReference>
<dbReference type="PANTHER" id="PTHR31398">
    <property type="entry name" value="MEIOTIC NUCLEAR DIVISION PROTEIN 1 HOMOLOG"/>
    <property type="match status" value="1"/>
</dbReference>
<name>A0A0L0SQ99_ALLM3</name>
<dbReference type="Pfam" id="PF03962">
    <property type="entry name" value="Mnd1"/>
    <property type="match status" value="1"/>
</dbReference>
<dbReference type="Proteomes" id="UP000054350">
    <property type="component" value="Unassembled WGS sequence"/>
</dbReference>
<dbReference type="GO" id="GO:0007131">
    <property type="term" value="P:reciprocal meiotic recombination"/>
    <property type="evidence" value="ECO:0007669"/>
    <property type="project" value="InterPro"/>
</dbReference>
<sequence>MAKGVSAEDKRKRVLEIFHESKDVYQLKDIEKLAPKLKGVVAQSVKDVVQALVDDGLVQCEKIGSSNYYWSFPSQAAKAKRTRLDALTAEVEQLQARHDALVQDLDAARSVREETDERTDLLTRLADEQQREAQLTAELDQYRDSDPESHKLMLQQADVCRDAANRWTDNIFTMQSFCSNNFNLDPAEFRKQFEISEDFDHLE</sequence>
<accession>A0A0L0SQ99</accession>
<evidence type="ECO:0000256" key="6">
    <source>
        <dbReference type="ARBA" id="ARBA00023254"/>
    </source>
</evidence>
<evidence type="ECO:0000256" key="5">
    <source>
        <dbReference type="ARBA" id="ARBA00023242"/>
    </source>
</evidence>
<dbReference type="GO" id="GO:0003690">
    <property type="term" value="F:double-stranded DNA binding"/>
    <property type="evidence" value="ECO:0007669"/>
    <property type="project" value="InterPro"/>
</dbReference>
<comment type="function">
    <text evidence="7">Required for proper homologous chromosome pairing and efficient cross-over and intragenic recombination during meiosis.</text>
</comment>
<dbReference type="EMBL" id="GG745344">
    <property type="protein sequence ID" value="KNE64515.1"/>
    <property type="molecule type" value="Genomic_DNA"/>
</dbReference>
<evidence type="ECO:0000256" key="2">
    <source>
        <dbReference type="ARBA" id="ARBA00005981"/>
    </source>
</evidence>
<keyword evidence="5 7" id="KW-0539">Nucleus</keyword>
<feature type="coiled-coil region" evidence="8">
    <location>
        <begin position="77"/>
        <end position="145"/>
    </location>
</feature>
<dbReference type="InterPro" id="IPR036388">
    <property type="entry name" value="WH-like_DNA-bd_sf"/>
</dbReference>
<dbReference type="Pfam" id="PF18517">
    <property type="entry name" value="LZ3wCH"/>
    <property type="match status" value="1"/>
</dbReference>
<dbReference type="InterPro" id="IPR040661">
    <property type="entry name" value="LZ3wCH"/>
</dbReference>
<evidence type="ECO:0000256" key="1">
    <source>
        <dbReference type="ARBA" id="ARBA00004123"/>
    </source>
</evidence>
<keyword evidence="6" id="KW-0469">Meiosis</keyword>
<dbReference type="OrthoDB" id="273345at2759"/>